<name>A0A0L6VQ58_9BASI</name>
<gene>
    <name evidence="2" type="ORF">VP01_1224g9</name>
</gene>
<sequence>MNAFRRLISVNIANHQSTASISAHLDDILDKLETIHIKFTRDNIAGLVLQNGLASDSQLAEEFNRRVELAYQSSADARIMDFDTMIRLIDVIRHQQSLSQPPRISQTADPPTLALHADLDASHHSVVHPPNANSPPPHPDNTPDAYDFMAIQAGLCWQCPPTTYANSQQSTGTFPTSRPVSTTILPTQTTHDI</sequence>
<dbReference type="Proteomes" id="UP000037035">
    <property type="component" value="Unassembled WGS sequence"/>
</dbReference>
<feature type="region of interest" description="Disordered" evidence="1">
    <location>
        <begin position="124"/>
        <end position="145"/>
    </location>
</feature>
<dbReference type="OrthoDB" id="2507434at2759"/>
<protein>
    <submittedName>
        <fullName evidence="2">Uncharacterized protein</fullName>
    </submittedName>
</protein>
<evidence type="ECO:0000313" key="2">
    <source>
        <dbReference type="EMBL" id="KNZ62782.1"/>
    </source>
</evidence>
<dbReference type="EMBL" id="LAVV01002499">
    <property type="protein sequence ID" value="KNZ62782.1"/>
    <property type="molecule type" value="Genomic_DNA"/>
</dbReference>
<accession>A0A0L6VQ58</accession>
<comment type="caution">
    <text evidence="2">The sequence shown here is derived from an EMBL/GenBank/DDBJ whole genome shotgun (WGS) entry which is preliminary data.</text>
</comment>
<feature type="region of interest" description="Disordered" evidence="1">
    <location>
        <begin position="166"/>
        <end position="193"/>
    </location>
</feature>
<reference evidence="2 3" key="1">
    <citation type="submission" date="2015-08" db="EMBL/GenBank/DDBJ databases">
        <title>Next Generation Sequencing and Analysis of the Genome of Puccinia sorghi L Schw, the Causal Agent of Maize Common Rust.</title>
        <authorList>
            <person name="Rochi L."/>
            <person name="Burguener G."/>
            <person name="Darino M."/>
            <person name="Turjanski A."/>
            <person name="Kreff E."/>
            <person name="Dieguez M.J."/>
            <person name="Sacco F."/>
        </authorList>
    </citation>
    <scope>NUCLEOTIDE SEQUENCE [LARGE SCALE GENOMIC DNA]</scope>
    <source>
        <strain evidence="2 3">RO10H11247</strain>
    </source>
</reference>
<dbReference type="VEuPathDB" id="FungiDB:VP01_1224g9"/>
<keyword evidence="3" id="KW-1185">Reference proteome</keyword>
<evidence type="ECO:0000256" key="1">
    <source>
        <dbReference type="SAM" id="MobiDB-lite"/>
    </source>
</evidence>
<dbReference type="AlphaFoldDB" id="A0A0L6VQ58"/>
<proteinExistence type="predicted"/>
<evidence type="ECO:0000313" key="3">
    <source>
        <dbReference type="Proteomes" id="UP000037035"/>
    </source>
</evidence>
<organism evidence="2 3">
    <name type="scientific">Puccinia sorghi</name>
    <dbReference type="NCBI Taxonomy" id="27349"/>
    <lineage>
        <taxon>Eukaryota</taxon>
        <taxon>Fungi</taxon>
        <taxon>Dikarya</taxon>
        <taxon>Basidiomycota</taxon>
        <taxon>Pucciniomycotina</taxon>
        <taxon>Pucciniomycetes</taxon>
        <taxon>Pucciniales</taxon>
        <taxon>Pucciniaceae</taxon>
        <taxon>Puccinia</taxon>
    </lineage>
</organism>